<dbReference type="CDD" id="cd16425">
    <property type="entry name" value="TrbF"/>
    <property type="match status" value="1"/>
</dbReference>
<dbReference type="InterPro" id="IPR032710">
    <property type="entry name" value="NTF2-like_dom_sf"/>
</dbReference>
<dbReference type="Pfam" id="PF04335">
    <property type="entry name" value="VirB8"/>
    <property type="match status" value="1"/>
</dbReference>
<evidence type="ECO:0000256" key="1">
    <source>
        <dbReference type="ARBA" id="ARBA00004167"/>
    </source>
</evidence>
<feature type="transmembrane region" description="Helical" evidence="5">
    <location>
        <begin position="43"/>
        <end position="64"/>
    </location>
</feature>
<evidence type="ECO:0000259" key="6">
    <source>
        <dbReference type="Pfam" id="PF04335"/>
    </source>
</evidence>
<dbReference type="Gene3D" id="3.10.450.230">
    <property type="entry name" value="VirB8 protein"/>
    <property type="match status" value="1"/>
</dbReference>
<keyword evidence="2 5" id="KW-0812">Transmembrane</keyword>
<dbReference type="InterPro" id="IPR007430">
    <property type="entry name" value="VirB8"/>
</dbReference>
<comment type="subcellular location">
    <subcellularLocation>
        <location evidence="1">Membrane</location>
        <topology evidence="1">Single-pass membrane protein</topology>
    </subcellularLocation>
</comment>
<evidence type="ECO:0000313" key="8">
    <source>
        <dbReference type="Proteomes" id="UP000217311"/>
    </source>
</evidence>
<protein>
    <submittedName>
        <fullName evidence="7">Conjugal transfer protein TrbF</fullName>
    </submittedName>
</protein>
<evidence type="ECO:0000256" key="5">
    <source>
        <dbReference type="SAM" id="Phobius"/>
    </source>
</evidence>
<name>A0A290MJC3_CAUVI</name>
<feature type="domain" description="Bacterial virulence protein VirB8" evidence="6">
    <location>
        <begin position="22"/>
        <end position="225"/>
    </location>
</feature>
<dbReference type="InterPro" id="IPR035658">
    <property type="entry name" value="TrbF"/>
</dbReference>
<dbReference type="SUPFAM" id="SSF54427">
    <property type="entry name" value="NTF2-like"/>
    <property type="match status" value="1"/>
</dbReference>
<evidence type="ECO:0000256" key="4">
    <source>
        <dbReference type="ARBA" id="ARBA00023136"/>
    </source>
</evidence>
<reference evidence="8" key="1">
    <citation type="submission" date="2017-09" db="EMBL/GenBank/DDBJ databases">
        <title>Genome evolution observed in wild isolates of Caulobacter crescentus.</title>
        <authorList>
            <person name="Ely B."/>
            <person name="Wilson K."/>
            <person name="Scott D."/>
        </authorList>
    </citation>
    <scope>NUCLEOTIDE SEQUENCE [LARGE SCALE GENOMIC DNA]</scope>
    <source>
        <strain evidence="8">CB13b1a</strain>
    </source>
</reference>
<dbReference type="GO" id="GO:0016020">
    <property type="term" value="C:membrane"/>
    <property type="evidence" value="ECO:0007669"/>
    <property type="project" value="UniProtKB-SubCell"/>
</dbReference>
<dbReference type="Proteomes" id="UP000217311">
    <property type="component" value="Chromosome"/>
</dbReference>
<evidence type="ECO:0000256" key="3">
    <source>
        <dbReference type="ARBA" id="ARBA00022989"/>
    </source>
</evidence>
<accession>A0A290MJC3</accession>
<proteinExistence type="predicted"/>
<keyword evidence="4 5" id="KW-0472">Membrane</keyword>
<dbReference type="AlphaFoldDB" id="A0A290MJC3"/>
<organism evidence="7 8">
    <name type="scientific">Caulobacter vibrioides</name>
    <name type="common">Caulobacter crescentus</name>
    <dbReference type="NCBI Taxonomy" id="155892"/>
    <lineage>
        <taxon>Bacteria</taxon>
        <taxon>Pseudomonadati</taxon>
        <taxon>Pseudomonadota</taxon>
        <taxon>Alphaproteobacteria</taxon>
        <taxon>Caulobacterales</taxon>
        <taxon>Caulobacteraceae</taxon>
        <taxon>Caulobacter</taxon>
    </lineage>
</organism>
<dbReference type="RefSeq" id="WP_096051542.1">
    <property type="nucleotide sequence ID" value="NZ_CP023315.3"/>
</dbReference>
<dbReference type="EMBL" id="CP023315">
    <property type="protein sequence ID" value="ATC32106.1"/>
    <property type="molecule type" value="Genomic_DNA"/>
</dbReference>
<evidence type="ECO:0000256" key="2">
    <source>
        <dbReference type="ARBA" id="ARBA00022692"/>
    </source>
</evidence>
<keyword evidence="3 5" id="KW-1133">Transmembrane helix</keyword>
<sequence length="228" mass="24465">MSPLKGSARYGATPEPQTAYQRAGQAWDDRIGAARVQAFHWRLVALGLLALSGGLTAGLVTLSLRGGVTPWVVEVDKLGEPRLAAPAVQGAQASDAVIAWSLARFISDVRSVSSDPVLMRQAWLRAYDFTTPEGAAALSDYARRADPFSQVGKSQTTVAVSSVVRASPRSFRVAWSEQRFEAGQLVATERWTAILTVDLKPPQTAEGLRANPLGVLVTALSWSKEFST</sequence>
<gene>
    <name evidence="7" type="ORF">CA606_06920</name>
</gene>
<evidence type="ECO:0000313" key="7">
    <source>
        <dbReference type="EMBL" id="ATC32106.1"/>
    </source>
</evidence>
<dbReference type="NCBIfam" id="NF010446">
    <property type="entry name" value="PRK13872.1"/>
    <property type="match status" value="1"/>
</dbReference>